<dbReference type="RefSeq" id="WP_310032152.1">
    <property type="nucleotide sequence ID" value="NZ_JAVDRL010000007.1"/>
</dbReference>
<accession>A0ABU1N0N4</accession>
<name>A0ABU1N0N4_9CAUL</name>
<organism evidence="2 3">
    <name type="scientific">Caulobacter rhizosphaerae</name>
    <dbReference type="NCBI Taxonomy" id="2010972"/>
    <lineage>
        <taxon>Bacteria</taxon>
        <taxon>Pseudomonadati</taxon>
        <taxon>Pseudomonadota</taxon>
        <taxon>Alphaproteobacteria</taxon>
        <taxon>Caulobacterales</taxon>
        <taxon>Caulobacteraceae</taxon>
        <taxon>Caulobacter</taxon>
    </lineage>
</organism>
<feature type="transmembrane region" description="Helical" evidence="1">
    <location>
        <begin position="20"/>
        <end position="39"/>
    </location>
</feature>
<evidence type="ECO:0000313" key="2">
    <source>
        <dbReference type="EMBL" id="MDR6531898.1"/>
    </source>
</evidence>
<feature type="transmembrane region" description="Helical" evidence="1">
    <location>
        <begin position="91"/>
        <end position="111"/>
    </location>
</feature>
<sequence>MSIFGADHDPTPAERLREGAYWVLLLAFAVGFVWLSSWLDDMGRPRVDTGLWVVLLLLAPLIFTSSRMTAWLERGRSTKPGEWRTTRATRISALCSGLLLGGYGYNMPFQMHMAWMLGDVPRLVGATVGTAVCSALVLVILVRRARAKLELSIDERGVFTPEWRGLVPWAAIDFVLAARKEDDSMRFVLKPEALAELPDFVRRRNGFLDLNLSATSLTASAALEALSAAYPVLEVRRSRSAGLVLPVRGATDIVEADL</sequence>
<evidence type="ECO:0000256" key="1">
    <source>
        <dbReference type="SAM" id="Phobius"/>
    </source>
</evidence>
<gene>
    <name evidence="2" type="ORF">J2800_002651</name>
</gene>
<comment type="caution">
    <text evidence="2">The sequence shown here is derived from an EMBL/GenBank/DDBJ whole genome shotgun (WGS) entry which is preliminary data.</text>
</comment>
<keyword evidence="3" id="KW-1185">Reference proteome</keyword>
<keyword evidence="1" id="KW-1133">Transmembrane helix</keyword>
<dbReference type="EMBL" id="JAVDRL010000007">
    <property type="protein sequence ID" value="MDR6531898.1"/>
    <property type="molecule type" value="Genomic_DNA"/>
</dbReference>
<reference evidence="2 3" key="1">
    <citation type="submission" date="2023-07" db="EMBL/GenBank/DDBJ databases">
        <title>Sorghum-associated microbial communities from plants grown in Nebraska, USA.</title>
        <authorList>
            <person name="Schachtman D."/>
        </authorList>
    </citation>
    <scope>NUCLEOTIDE SEQUENCE [LARGE SCALE GENOMIC DNA]</scope>
    <source>
        <strain evidence="2 3">DS2154</strain>
    </source>
</reference>
<protein>
    <recommendedName>
        <fullName evidence="4">Histidine kinase</fullName>
    </recommendedName>
</protein>
<dbReference type="Proteomes" id="UP001262754">
    <property type="component" value="Unassembled WGS sequence"/>
</dbReference>
<keyword evidence="1" id="KW-0472">Membrane</keyword>
<feature type="transmembrane region" description="Helical" evidence="1">
    <location>
        <begin position="123"/>
        <end position="142"/>
    </location>
</feature>
<proteinExistence type="predicted"/>
<evidence type="ECO:0000313" key="3">
    <source>
        <dbReference type="Proteomes" id="UP001262754"/>
    </source>
</evidence>
<keyword evidence="1" id="KW-0812">Transmembrane</keyword>
<evidence type="ECO:0008006" key="4">
    <source>
        <dbReference type="Google" id="ProtNLM"/>
    </source>
</evidence>
<feature type="transmembrane region" description="Helical" evidence="1">
    <location>
        <begin position="51"/>
        <end position="70"/>
    </location>
</feature>